<protein>
    <submittedName>
        <fullName evidence="1">Uncharacterized protein</fullName>
    </submittedName>
</protein>
<evidence type="ECO:0000313" key="2">
    <source>
        <dbReference type="Proteomes" id="UP000030108"/>
    </source>
</evidence>
<name>X8J479_9AGAM</name>
<accession>X8J479</accession>
<dbReference type="Proteomes" id="UP000030108">
    <property type="component" value="Unassembled WGS sequence"/>
</dbReference>
<dbReference type="OrthoDB" id="3248986at2759"/>
<evidence type="ECO:0000313" key="1">
    <source>
        <dbReference type="EMBL" id="EUC56742.1"/>
    </source>
</evidence>
<feature type="non-terminal residue" evidence="1">
    <location>
        <position position="303"/>
    </location>
</feature>
<comment type="caution">
    <text evidence="1">The sequence shown here is derived from an EMBL/GenBank/DDBJ whole genome shotgun (WGS) entry which is preliminary data.</text>
</comment>
<dbReference type="AlphaFoldDB" id="X8J479"/>
<sequence>MLAIRILAYQTITKEDIQCFEEHYTIYLRDLKQLYPYSTVVPTQHLGTHIPQFLEQFGPATRFSENPAEMFIGMLQEIPTNWKFGELEYTLHREAVAASNLQALLLDPKLADALGEVGGVGWNATHSTTGTILNEDIFLHLTSLNMKRNRHPPTRHQLMCSKIQNDHVIYQPEVKSLRNSQVIYEEPDTRTYTPGQIESILLQSDKTGSPEPQLTFLVRPFNLLSDSDRTQDPYLNHPLIGAAGAQIAMLLYEDLAPGPPTLIEPKDVVSHIATCQYLDHKNVFQALCIVALSLNLVRVYSLQ</sequence>
<dbReference type="EMBL" id="JATN01000322">
    <property type="protein sequence ID" value="EUC56742.1"/>
    <property type="molecule type" value="Genomic_DNA"/>
</dbReference>
<organism evidence="1 2">
    <name type="scientific">Rhizoctonia solani AG-3 Rhs1AP</name>
    <dbReference type="NCBI Taxonomy" id="1086054"/>
    <lineage>
        <taxon>Eukaryota</taxon>
        <taxon>Fungi</taxon>
        <taxon>Dikarya</taxon>
        <taxon>Basidiomycota</taxon>
        <taxon>Agaricomycotina</taxon>
        <taxon>Agaricomycetes</taxon>
        <taxon>Cantharellales</taxon>
        <taxon>Ceratobasidiaceae</taxon>
        <taxon>Rhizoctonia</taxon>
    </lineage>
</organism>
<gene>
    <name evidence="1" type="ORF">RSOL_193010</name>
</gene>
<proteinExistence type="predicted"/>
<reference evidence="2" key="1">
    <citation type="journal article" date="2014" name="Genome Announc.">
        <title>Draft genome sequence of the plant-pathogenic soil fungus Rhizoctonia solani anastomosis group 3 strain Rhs1AP.</title>
        <authorList>
            <person name="Cubeta M.A."/>
            <person name="Thomas E."/>
            <person name="Dean R.A."/>
            <person name="Jabaji S."/>
            <person name="Neate S.M."/>
            <person name="Tavantzis S."/>
            <person name="Toda T."/>
            <person name="Vilgalys R."/>
            <person name="Bharathan N."/>
            <person name="Fedorova-Abrams N."/>
            <person name="Pakala S.B."/>
            <person name="Pakala S.M."/>
            <person name="Zafar N."/>
            <person name="Joardar V."/>
            <person name="Losada L."/>
            <person name="Nierman W.C."/>
        </authorList>
    </citation>
    <scope>NUCLEOTIDE SEQUENCE [LARGE SCALE GENOMIC DNA]</scope>
    <source>
        <strain evidence="2">AG-3</strain>
    </source>
</reference>